<name>A0ABV4BIS5_9GAMM</name>
<proteinExistence type="predicted"/>
<comment type="caution">
    <text evidence="3">The sequence shown here is derived from an EMBL/GenBank/DDBJ whole genome shotgun (WGS) entry which is preliminary data.</text>
</comment>
<keyword evidence="4" id="KW-1185">Reference proteome</keyword>
<feature type="domain" description="Helicase C-terminal" evidence="2">
    <location>
        <begin position="1"/>
        <end position="135"/>
    </location>
</feature>
<dbReference type="CDD" id="cd18793">
    <property type="entry name" value="SF2_C_SNF"/>
    <property type="match status" value="1"/>
</dbReference>
<dbReference type="RefSeq" id="WP_369668563.1">
    <property type="nucleotide sequence ID" value="NZ_JBDKXB010000047.1"/>
</dbReference>
<dbReference type="Gene3D" id="3.40.50.300">
    <property type="entry name" value="P-loop containing nucleotide triphosphate hydrolases"/>
    <property type="match status" value="1"/>
</dbReference>
<keyword evidence="1" id="KW-0378">Hydrolase</keyword>
<evidence type="ECO:0000259" key="2">
    <source>
        <dbReference type="PROSITE" id="PS51194"/>
    </source>
</evidence>
<dbReference type="GO" id="GO:0004386">
    <property type="term" value="F:helicase activity"/>
    <property type="evidence" value="ECO:0007669"/>
    <property type="project" value="UniProtKB-KW"/>
</dbReference>
<evidence type="ECO:0000256" key="1">
    <source>
        <dbReference type="ARBA" id="ARBA00022801"/>
    </source>
</evidence>
<accession>A0ABV4BIS5</accession>
<dbReference type="PROSITE" id="PS51194">
    <property type="entry name" value="HELICASE_CTER"/>
    <property type="match status" value="1"/>
</dbReference>
<dbReference type="InterPro" id="IPR049730">
    <property type="entry name" value="SNF2/RAD54-like_C"/>
</dbReference>
<organism evidence="3 4">
    <name type="scientific">Thioalkalicoccus limnaeus</name>
    <dbReference type="NCBI Taxonomy" id="120681"/>
    <lineage>
        <taxon>Bacteria</taxon>
        <taxon>Pseudomonadati</taxon>
        <taxon>Pseudomonadota</taxon>
        <taxon>Gammaproteobacteria</taxon>
        <taxon>Chromatiales</taxon>
        <taxon>Chromatiaceae</taxon>
        <taxon>Thioalkalicoccus</taxon>
    </lineage>
</organism>
<keyword evidence="3" id="KW-0347">Helicase</keyword>
<dbReference type="EMBL" id="JBDKXB010000047">
    <property type="protein sequence ID" value="MEY6434182.1"/>
    <property type="molecule type" value="Genomic_DNA"/>
</dbReference>
<gene>
    <name evidence="3" type="ORF">ABC977_17425</name>
</gene>
<sequence length="187" mass="20402">MAHFGQGAVGFINGDDRQPGVRLPSGKEVVLTGSRKASAEAFNQGQRRFLVSTEAGGEGIDLQARCHTLIHVDLPWNPMRLHQRVGRLNRYGQTRPVEVVTVRNPHTGEARIWGKLEQRLGHIMEGLSHAMDESEDLMQMALGMTGPAFFNGVFAEGQTVGADRLDAWFDAKTGNLGGGLPSLLSWT</sequence>
<reference evidence="3 4" key="1">
    <citation type="submission" date="2024-05" db="EMBL/GenBank/DDBJ databases">
        <title>Genome Sequence and Characterization of the New Strain Purple Sulfur Bacterium of Genus Thioalkalicoccus.</title>
        <authorList>
            <person name="Bryantseva I.A."/>
            <person name="Kyndt J.A."/>
            <person name="Imhoff J.F."/>
        </authorList>
    </citation>
    <scope>NUCLEOTIDE SEQUENCE [LARGE SCALE GENOMIC DNA]</scope>
    <source>
        <strain evidence="3 4">Um2</strain>
    </source>
</reference>
<dbReference type="SMART" id="SM00490">
    <property type="entry name" value="HELICc"/>
    <property type="match status" value="1"/>
</dbReference>
<dbReference type="Pfam" id="PF00271">
    <property type="entry name" value="Helicase_C"/>
    <property type="match status" value="1"/>
</dbReference>
<dbReference type="Proteomes" id="UP001564408">
    <property type="component" value="Unassembled WGS sequence"/>
</dbReference>
<keyword evidence="3" id="KW-0547">Nucleotide-binding</keyword>
<evidence type="ECO:0000313" key="3">
    <source>
        <dbReference type="EMBL" id="MEY6434182.1"/>
    </source>
</evidence>
<dbReference type="PANTHER" id="PTHR10799">
    <property type="entry name" value="SNF2/RAD54 HELICASE FAMILY"/>
    <property type="match status" value="1"/>
</dbReference>
<keyword evidence="3" id="KW-0067">ATP-binding</keyword>
<dbReference type="InterPro" id="IPR001650">
    <property type="entry name" value="Helicase_C-like"/>
</dbReference>
<dbReference type="InterPro" id="IPR027417">
    <property type="entry name" value="P-loop_NTPase"/>
</dbReference>
<evidence type="ECO:0000313" key="4">
    <source>
        <dbReference type="Proteomes" id="UP001564408"/>
    </source>
</evidence>
<protein>
    <submittedName>
        <fullName evidence="3">C-terminal helicase domain-containing protein</fullName>
    </submittedName>
</protein>
<dbReference type="SUPFAM" id="SSF52540">
    <property type="entry name" value="P-loop containing nucleoside triphosphate hydrolases"/>
    <property type="match status" value="1"/>
</dbReference>